<organism evidence="2 4">
    <name type="scientific">Aspergillus hiratsukae</name>
    <dbReference type="NCBI Taxonomy" id="1194566"/>
    <lineage>
        <taxon>Eukaryota</taxon>
        <taxon>Fungi</taxon>
        <taxon>Dikarya</taxon>
        <taxon>Ascomycota</taxon>
        <taxon>Pezizomycotina</taxon>
        <taxon>Eurotiomycetes</taxon>
        <taxon>Eurotiomycetidae</taxon>
        <taxon>Eurotiales</taxon>
        <taxon>Aspergillaceae</taxon>
        <taxon>Aspergillus</taxon>
        <taxon>Aspergillus subgen. Fumigati</taxon>
    </lineage>
</organism>
<dbReference type="Proteomes" id="UP000662466">
    <property type="component" value="Unassembled WGS sequence"/>
</dbReference>
<proteinExistence type="predicted"/>
<dbReference type="OrthoDB" id="3163863at2759"/>
<keyword evidence="3" id="KW-1185">Reference proteome</keyword>
<sequence length="476" mass="53577">MLRIAMGGDSTDPAAYHPIDEDGKSLLFKRRFMAMEIAMSNEDSISAWRGLIREAIQAGADLRYPLPSPKLLQLHCAVANILHATGRGEKLGRILRDYGATGALARDGSTIISELLSVTLFPPDPFLNMPALPVELRYVWIIRVLFIAWFMCKADGRVFDQAADQVGTRWRPYVRDWPRPVFHWTPPTDLEWLKTLLKFLWNGTLKIKPDMAVMGAVASLQLPARQLRPQEPCNAEVAVWDNILRYFPSIPAEQEGRTFEQTSNEQYGYQALMAFLNAVAVTLQFPITSAWGPSIFLMPRTHIAAALLGQLGWDDPGVMGELNLQASMETRTDGRMYRPNGVEEAFAVMETKAYIRKRSGQKGCEIYMQQSAGMGTWILKDKRKGHTVPLNNQSLTKCHDAITIFTQTIGQAPVGKGKTEAYREGYEPRVLVLENACIPAAALVGKWDIIIVSYNFVSGLYRAIEQYKSNFRRFRE</sequence>
<dbReference type="EMBL" id="JACBAD010002042">
    <property type="protein sequence ID" value="KAF7121679.1"/>
    <property type="molecule type" value="Genomic_DNA"/>
</dbReference>
<evidence type="ECO:0000313" key="4">
    <source>
        <dbReference type="Proteomes" id="UP000662466"/>
    </source>
</evidence>
<dbReference type="EMBL" id="JACBAF010002265">
    <property type="protein sequence ID" value="KAF7160116.1"/>
    <property type="molecule type" value="Genomic_DNA"/>
</dbReference>
<gene>
    <name evidence="1" type="ORF">CNMCM5793_009151</name>
    <name evidence="2" type="ORF">CNMCM6106_007576</name>
</gene>
<accession>A0A8H6PU62</accession>
<name>A0A8H6PU62_9EURO</name>
<comment type="caution">
    <text evidence="2">The sequence shown here is derived from an EMBL/GenBank/DDBJ whole genome shotgun (WGS) entry which is preliminary data.</text>
</comment>
<dbReference type="AlphaFoldDB" id="A0A8H6PU62"/>
<evidence type="ECO:0000313" key="2">
    <source>
        <dbReference type="EMBL" id="KAF7160116.1"/>
    </source>
</evidence>
<evidence type="ECO:0000313" key="1">
    <source>
        <dbReference type="EMBL" id="KAF7121679.1"/>
    </source>
</evidence>
<evidence type="ECO:0000313" key="3">
    <source>
        <dbReference type="Proteomes" id="UP000630445"/>
    </source>
</evidence>
<protein>
    <submittedName>
        <fullName evidence="2">Uncharacterized protein</fullName>
    </submittedName>
</protein>
<dbReference type="Proteomes" id="UP000630445">
    <property type="component" value="Unassembled WGS sequence"/>
</dbReference>
<reference evidence="2" key="1">
    <citation type="submission" date="2020-06" db="EMBL/GenBank/DDBJ databases">
        <title>Draft genome sequences of strains closely related to Aspergillus parafelis and Aspergillus hiratsukae.</title>
        <authorList>
            <person name="Dos Santos R.A.C."/>
            <person name="Rivero-Menendez O."/>
            <person name="Steenwyk J.L."/>
            <person name="Mead M.E."/>
            <person name="Goldman G.H."/>
            <person name="Alastruey-Izquierdo A."/>
            <person name="Rokas A."/>
        </authorList>
    </citation>
    <scope>NUCLEOTIDE SEQUENCE</scope>
    <source>
        <strain evidence="1">CNM-CM5793</strain>
        <strain evidence="2">CNM-CM6106</strain>
    </source>
</reference>